<proteinExistence type="predicted"/>
<sequence>MGMAPFVSFETLLRKDVIQNFTVDIPKSRNPGEQTESPALSGAEGAAPSGSLFGRNTLRSFVTSSNSLPKGATRIGTLPWPPKRSARRAQPSQSVLKSSRSSAAQDTFALLAVVGPAGEVICISILYLLAHELGAPTGIRKRKSLVVIEWAPNENYPPASCGNVGAEQLANAAAKELTQAASASKELMGFVVRSMGNLSRATPEELSGVT</sequence>
<feature type="region of interest" description="Disordered" evidence="1">
    <location>
        <begin position="70"/>
        <end position="98"/>
    </location>
</feature>
<evidence type="ECO:0000313" key="2">
    <source>
        <dbReference type="Proteomes" id="UP000046395"/>
    </source>
</evidence>
<keyword evidence="2" id="KW-1185">Reference proteome</keyword>
<name>A0A5S6Q6C1_TRIMR</name>
<reference evidence="3" key="1">
    <citation type="submission" date="2019-12" db="UniProtKB">
        <authorList>
            <consortium name="WormBaseParasite"/>
        </authorList>
    </citation>
    <scope>IDENTIFICATION</scope>
</reference>
<organism evidence="2 3">
    <name type="scientific">Trichuris muris</name>
    <name type="common">Mouse whipworm</name>
    <dbReference type="NCBI Taxonomy" id="70415"/>
    <lineage>
        <taxon>Eukaryota</taxon>
        <taxon>Metazoa</taxon>
        <taxon>Ecdysozoa</taxon>
        <taxon>Nematoda</taxon>
        <taxon>Enoplea</taxon>
        <taxon>Dorylaimia</taxon>
        <taxon>Trichinellida</taxon>
        <taxon>Trichuridae</taxon>
        <taxon>Trichuris</taxon>
    </lineage>
</organism>
<protein>
    <submittedName>
        <fullName evidence="3">Uncharacterized protein</fullName>
    </submittedName>
</protein>
<accession>A0A5S6Q6C1</accession>
<dbReference type="WBParaSite" id="TMUE_1000002836.1">
    <property type="protein sequence ID" value="TMUE_1000002836.1"/>
    <property type="gene ID" value="WBGene00298507"/>
</dbReference>
<evidence type="ECO:0000313" key="3">
    <source>
        <dbReference type="WBParaSite" id="TMUE_1000002836.1"/>
    </source>
</evidence>
<feature type="region of interest" description="Disordered" evidence="1">
    <location>
        <begin position="25"/>
        <end position="51"/>
    </location>
</feature>
<evidence type="ECO:0000256" key="1">
    <source>
        <dbReference type="SAM" id="MobiDB-lite"/>
    </source>
</evidence>
<dbReference type="Proteomes" id="UP000046395">
    <property type="component" value="Unassembled WGS sequence"/>
</dbReference>
<dbReference type="AlphaFoldDB" id="A0A5S6Q6C1"/>